<feature type="compositionally biased region" description="Basic residues" evidence="1">
    <location>
        <begin position="1"/>
        <end position="13"/>
    </location>
</feature>
<protein>
    <submittedName>
        <fullName evidence="2">Uncharacterized protein</fullName>
    </submittedName>
</protein>
<organism evidence="2">
    <name type="scientific">Noctiluca scintillans</name>
    <name type="common">Sea sparkle</name>
    <name type="synonym">Red tide dinoflagellate</name>
    <dbReference type="NCBI Taxonomy" id="2966"/>
    <lineage>
        <taxon>Eukaryota</taxon>
        <taxon>Sar</taxon>
        <taxon>Alveolata</taxon>
        <taxon>Dinophyceae</taxon>
        <taxon>Noctilucales</taxon>
        <taxon>Noctilucaceae</taxon>
        <taxon>Noctiluca</taxon>
    </lineage>
</organism>
<evidence type="ECO:0000256" key="1">
    <source>
        <dbReference type="SAM" id="MobiDB-lite"/>
    </source>
</evidence>
<accession>A0A7S1AR77</accession>
<feature type="region of interest" description="Disordered" evidence="1">
    <location>
        <begin position="1"/>
        <end position="101"/>
    </location>
</feature>
<gene>
    <name evidence="2" type="ORF">NSCI0253_LOCUS36742</name>
</gene>
<feature type="compositionally biased region" description="Low complexity" evidence="1">
    <location>
        <begin position="25"/>
        <end position="39"/>
    </location>
</feature>
<evidence type="ECO:0000313" key="2">
    <source>
        <dbReference type="EMBL" id="CAD8862387.1"/>
    </source>
</evidence>
<dbReference type="EMBL" id="HBFQ01051466">
    <property type="protein sequence ID" value="CAD8862387.1"/>
    <property type="molecule type" value="Transcribed_RNA"/>
</dbReference>
<reference evidence="2" key="1">
    <citation type="submission" date="2021-01" db="EMBL/GenBank/DDBJ databases">
        <authorList>
            <person name="Corre E."/>
            <person name="Pelletier E."/>
            <person name="Niang G."/>
            <person name="Scheremetjew M."/>
            <person name="Finn R."/>
            <person name="Kale V."/>
            <person name="Holt S."/>
            <person name="Cochrane G."/>
            <person name="Meng A."/>
            <person name="Brown T."/>
            <person name="Cohen L."/>
        </authorList>
    </citation>
    <scope>NUCLEOTIDE SEQUENCE</scope>
</reference>
<name>A0A7S1AR77_NOCSC</name>
<dbReference type="AlphaFoldDB" id="A0A7S1AR77"/>
<sequence length="582" mass="63809">MLKKHAGLGRKTGKGGQDTPETKTPSPRSASSSNSNDSMPSPPLPVRGGRRHKGRVTDRRRGHWWRVVEPRAGPADKGAEPAKPATVSPKSRAEPMVTTPEPVPKIPASVVKGVNVEPMFDITPDAVGDRPCSAARRSADLMFEKNTSEFGGRSRCVSDVRDMTETLARPVDQEPDSGRDSPTMSVSGRVENLRLMPALTSAQDSSKSQDLRIGDATRQLYTAHANAGIALMAAASALVEISKLQMPLPKAPRTPVSDIDRRVIEALAAPGTTHRRLLLAARQVSELLMADSKVSFSVELYGSLSLGLARPDGESRQHVDWPLHYVNMSSDVDFVVEMGNRPPSAVVRLLEKGSWRKVGETQVPKFAVTQYTLRGFTQSTQSGCAEVSLDVTCISEATHFARFKRRQAAFHRIFLETRSRLEAQFGIQGAMAFDAYIHLLKAFAAKVPGNSLAGFQATCLGLFTLRANHFRLRPTQSIASSLFEGFLRFCAVFYAEPPHRPSVHWQATGYQHCAIDLSGDGGWLPRVNNSWRSELYFMAAEAEMQVPPDERMNVAHSLDPVRVAAEAQSLLFRAFPFSLRTT</sequence>
<proteinExistence type="predicted"/>
<feature type="compositionally biased region" description="Basic residues" evidence="1">
    <location>
        <begin position="48"/>
        <end position="64"/>
    </location>
</feature>